<sequence length="131" mass="14161">MFKKKTVFVVGAGASKEVGLPVGDELKTAITGKLNIRFDDGYSQNSGDKKIVEALRLIVNERGERDINPLCQAGRIIASAMPQAISIDNFLHTHANDEDIVLMGKLGIAASILEAERSSKICAKEGVIRPR</sequence>
<evidence type="ECO:0000313" key="2">
    <source>
        <dbReference type="Proteomes" id="UP000194159"/>
    </source>
</evidence>
<keyword evidence="1" id="KW-0614">Plasmid</keyword>
<evidence type="ECO:0000313" key="1">
    <source>
        <dbReference type="EMBL" id="ARQ13125.1"/>
    </source>
</evidence>
<dbReference type="Proteomes" id="UP000194159">
    <property type="component" value="Plasmid pRetNXC12d"/>
</dbReference>
<gene>
    <name evidence="1" type="ORF">NXC12_PD00012</name>
</gene>
<organism evidence="1 2">
    <name type="scientific">Rhizobium etli</name>
    <dbReference type="NCBI Taxonomy" id="29449"/>
    <lineage>
        <taxon>Bacteria</taxon>
        <taxon>Pseudomonadati</taxon>
        <taxon>Pseudomonadota</taxon>
        <taxon>Alphaproteobacteria</taxon>
        <taxon>Hyphomicrobiales</taxon>
        <taxon>Rhizobiaceae</taxon>
        <taxon>Rhizobium/Agrobacterium group</taxon>
        <taxon>Rhizobium</taxon>
    </lineage>
</organism>
<name>A0AAN1BKX2_RHIET</name>
<accession>A0AAN1BKX2</accession>
<dbReference type="AlphaFoldDB" id="A0AAN1BKX2"/>
<dbReference type="EMBL" id="CP020910">
    <property type="protein sequence ID" value="ARQ13125.1"/>
    <property type="molecule type" value="Genomic_DNA"/>
</dbReference>
<geneLocation type="plasmid" evidence="2">
    <name>pretnxc12d</name>
</geneLocation>
<proteinExistence type="predicted"/>
<reference evidence="1 2" key="1">
    <citation type="submission" date="2017-04" db="EMBL/GenBank/DDBJ databases">
        <title>Complete genome sequences of Rhizobium genomic linages associated to common bean (phaseolus vulgaris).</title>
        <authorList>
            <person name="Santamaria R.I."/>
            <person name="Bustos P."/>
            <person name="Perez-Carrascal O."/>
            <person name="Martinez-Flores I."/>
            <person name="Juarez S."/>
            <person name="Lozano L."/>
            <person name="Miranda F."/>
            <person name="Vinuesa P."/>
            <person name="Martinez-Romero E."/>
            <person name="Cevallos M.A."/>
            <person name="Romero D."/>
            <person name="Davila G."/>
            <person name="Gonzalez V."/>
        </authorList>
    </citation>
    <scope>NUCLEOTIDE SEQUENCE [LARGE SCALE GENOMIC DNA]</scope>
    <source>
        <strain evidence="1 2">NXC12</strain>
        <plasmid evidence="2">pretnxc12d</plasmid>
    </source>
</reference>
<protein>
    <submittedName>
        <fullName evidence="1">Uncharacterized protein</fullName>
    </submittedName>
</protein>
<dbReference type="RefSeq" id="WP_086083695.1">
    <property type="nucleotide sequence ID" value="NZ_CP020910.1"/>
</dbReference>